<dbReference type="Gene3D" id="1.10.238.10">
    <property type="entry name" value="EF-hand"/>
    <property type="match status" value="2"/>
</dbReference>
<organism evidence="3 4">
    <name type="scientific">Stylonychia lemnae</name>
    <name type="common">Ciliate</name>
    <dbReference type="NCBI Taxonomy" id="5949"/>
    <lineage>
        <taxon>Eukaryota</taxon>
        <taxon>Sar</taxon>
        <taxon>Alveolata</taxon>
        <taxon>Ciliophora</taxon>
        <taxon>Intramacronucleata</taxon>
        <taxon>Spirotrichea</taxon>
        <taxon>Stichotrichia</taxon>
        <taxon>Sporadotrichida</taxon>
        <taxon>Oxytrichidae</taxon>
        <taxon>Stylonychinae</taxon>
        <taxon>Stylonychia</taxon>
    </lineage>
</organism>
<accession>A0A078A9J5</accession>
<dbReference type="Proteomes" id="UP000039865">
    <property type="component" value="Unassembled WGS sequence"/>
</dbReference>
<dbReference type="InterPro" id="IPR002048">
    <property type="entry name" value="EF_hand_dom"/>
</dbReference>
<dbReference type="EMBL" id="CCKQ01007550">
    <property type="protein sequence ID" value="CDW78935.1"/>
    <property type="molecule type" value="Genomic_DNA"/>
</dbReference>
<feature type="domain" description="EF-hand" evidence="2">
    <location>
        <begin position="367"/>
        <end position="402"/>
    </location>
</feature>
<evidence type="ECO:0000259" key="2">
    <source>
        <dbReference type="PROSITE" id="PS50222"/>
    </source>
</evidence>
<proteinExistence type="predicted"/>
<sequence length="515" mass="60926">MSLAKHEQEIEKIRVQLNKIQEFEPYCAYRIIDTINKKEIHPNDLYYFFTQVKSQNLTLADIELYISIYDGEKKGYLDIHKEILYHQTEFKKLVKMLMKRDDFDMKSTINSLIRKGQFYSDDMPCYIDQSGLRYFFKRNGFYATSDDLNSLIKRFDLNYDDIISMEELARYFMLFEKSGDPQINRLSANEGYETHRVLNIPKSVQHSALKENYYSLGGDPSTKHSRESSKNLNKDIKNLKNTKKRTENPLQIQDLNSYRSALPSNRSSKDHLLPNQKTQSNKLSIIKANIPLSPNFQQQSLMSTRNHDMTLKKKYPNLNEFETETNAKTIVKFAKKTRMNEVLDNCQKIIHELDVNLEKFKCQLALKVDFNLRDFFKFFDTGNKGFIDHYDIEKICKYLSIKLKDGIEIDLIRNFIKTYDKDYDERLLFTDIGKAFLSKKQQYQELVVDRPSYYSNARNFEEVFSLETQKLIGQVLKMQFYIEKQNSEMQRKAENVDMLDEDFALAFQSINSIRD</sequence>
<evidence type="ECO:0000256" key="1">
    <source>
        <dbReference type="SAM" id="MobiDB-lite"/>
    </source>
</evidence>
<gene>
    <name evidence="3" type="primary">Contig8503.g9073</name>
    <name evidence="3" type="ORF">STYLEM_7920</name>
</gene>
<reference evidence="3 4" key="1">
    <citation type="submission" date="2014-06" db="EMBL/GenBank/DDBJ databases">
        <authorList>
            <person name="Swart Estienne"/>
        </authorList>
    </citation>
    <scope>NUCLEOTIDE SEQUENCE [LARGE SCALE GENOMIC DNA]</scope>
    <source>
        <strain evidence="3 4">130c</strain>
    </source>
</reference>
<dbReference type="InterPro" id="IPR011992">
    <property type="entry name" value="EF-hand-dom_pair"/>
</dbReference>
<name>A0A078A9J5_STYLE</name>
<keyword evidence="4" id="KW-1185">Reference proteome</keyword>
<feature type="region of interest" description="Disordered" evidence="1">
    <location>
        <begin position="213"/>
        <end position="248"/>
    </location>
</feature>
<protein>
    <submittedName>
        <fullName evidence="3">Ef hand family protein</fullName>
    </submittedName>
</protein>
<dbReference type="SUPFAM" id="SSF47473">
    <property type="entry name" value="EF-hand"/>
    <property type="match status" value="2"/>
</dbReference>
<dbReference type="AlphaFoldDB" id="A0A078A9J5"/>
<evidence type="ECO:0000313" key="3">
    <source>
        <dbReference type="EMBL" id="CDW78935.1"/>
    </source>
</evidence>
<dbReference type="GO" id="GO:0005509">
    <property type="term" value="F:calcium ion binding"/>
    <property type="evidence" value="ECO:0007669"/>
    <property type="project" value="InterPro"/>
</dbReference>
<dbReference type="InParanoid" id="A0A078A9J5"/>
<feature type="domain" description="EF-hand" evidence="2">
    <location>
        <begin position="143"/>
        <end position="178"/>
    </location>
</feature>
<feature type="compositionally biased region" description="Basic and acidic residues" evidence="1">
    <location>
        <begin position="221"/>
        <end position="238"/>
    </location>
</feature>
<evidence type="ECO:0000313" key="4">
    <source>
        <dbReference type="Proteomes" id="UP000039865"/>
    </source>
</evidence>
<dbReference type="PROSITE" id="PS50222">
    <property type="entry name" value="EF_HAND_2"/>
    <property type="match status" value="2"/>
</dbReference>